<evidence type="ECO:0000256" key="3">
    <source>
        <dbReference type="ARBA" id="ARBA00005189"/>
    </source>
</evidence>
<reference evidence="18 19" key="2">
    <citation type="submission" date="2019-11" db="EMBL/GenBank/DDBJ databases">
        <authorList>
            <person name="Lu H."/>
        </authorList>
    </citation>
    <scope>NUCLEOTIDE SEQUENCE [LARGE SCALE GENOMIC DNA]</scope>
    <source>
        <strain evidence="18 19">FIM1</strain>
    </source>
</reference>
<keyword evidence="14 16" id="KW-0012">Acyltransferase</keyword>
<comment type="pathway">
    <text evidence="3">Lipid metabolism.</text>
</comment>
<keyword evidence="13 16" id="KW-0472">Membrane</keyword>
<evidence type="ECO:0000256" key="11">
    <source>
        <dbReference type="ARBA" id="ARBA00022989"/>
    </source>
</evidence>
<protein>
    <recommendedName>
        <fullName evidence="5 16">Diacylglycerol O-acyltransferase</fullName>
        <ecNumber evidence="5 16">2.3.1.20</ecNumber>
    </recommendedName>
</protein>
<sequence length="420" mass="47752">MNTDAVTDGVRKRVVKNESGGDGNTGDRPSSVPSADDVEYERKKMCYCSTNIPMKRRMQTLMVIWYTGSIVFMTILSLFAIVNPCLWWFVLPYGLYYCVDRTPSNGNAVKRYSPWFRGLGIWWYLRDYFPVKLYQTAKLEPTFTSIDAKELETEAREPGYLDSSEFVSPSKWWSPFKDKAETVKATGPRYIFGYHPHGVAAFGAFSAFATEACGWGEKFPGINNCLLTLVNQFQIPVYRDYLLALGITSVARKNAMKILDNNYSITIVIGGASEAAISQIGSTDIILNKRKGFVKLALQAGNVSLVPVYGFGETSCYKIIQLNPESKLRRFQTWVKSTFGFTIPVFFARGIFNYDFGLLPYRHPINVVVGKPIHIKEKIEHPTIEQIDHYHKQYIAELQRLFDEYKGKFGYGDKTLNIVE</sequence>
<evidence type="ECO:0000256" key="14">
    <source>
        <dbReference type="ARBA" id="ARBA00023315"/>
    </source>
</evidence>
<dbReference type="Proteomes" id="UP000422736">
    <property type="component" value="Chromosome 2"/>
</dbReference>
<evidence type="ECO:0000256" key="7">
    <source>
        <dbReference type="ARBA" id="ARBA00022679"/>
    </source>
</evidence>
<evidence type="ECO:0000256" key="4">
    <source>
        <dbReference type="ARBA" id="ARBA00005420"/>
    </source>
</evidence>
<evidence type="ECO:0000256" key="8">
    <source>
        <dbReference type="ARBA" id="ARBA00022692"/>
    </source>
</evidence>
<comment type="function">
    <text evidence="16">Catalyzes the terminal and only committed step in triacylglycerol synthesis by using diacylglycerol and fatty acyl CoA as substrates.</text>
</comment>
<comment type="pathway">
    <text evidence="2 16">Glycerolipid metabolism; triacylglycerol biosynthesis.</text>
</comment>
<organism evidence="18 19">
    <name type="scientific">Kluyveromyces marxianus</name>
    <name type="common">Yeast</name>
    <name type="synonym">Candida kefyr</name>
    <dbReference type="NCBI Taxonomy" id="4911"/>
    <lineage>
        <taxon>Eukaryota</taxon>
        <taxon>Fungi</taxon>
        <taxon>Dikarya</taxon>
        <taxon>Ascomycota</taxon>
        <taxon>Saccharomycotina</taxon>
        <taxon>Saccharomycetes</taxon>
        <taxon>Saccharomycetales</taxon>
        <taxon>Saccharomycetaceae</taxon>
        <taxon>Kluyveromyces</taxon>
    </lineage>
</organism>
<dbReference type="EMBL" id="CP015055">
    <property type="protein sequence ID" value="QGN14404.1"/>
    <property type="molecule type" value="Genomic_DNA"/>
</dbReference>
<feature type="region of interest" description="Disordered" evidence="17">
    <location>
        <begin position="1"/>
        <end position="37"/>
    </location>
</feature>
<evidence type="ECO:0000256" key="12">
    <source>
        <dbReference type="ARBA" id="ARBA00023098"/>
    </source>
</evidence>
<comment type="similarity">
    <text evidence="4 16">Belongs to the diacylglycerol acyltransferase family.</text>
</comment>
<evidence type="ECO:0000256" key="6">
    <source>
        <dbReference type="ARBA" id="ARBA00022516"/>
    </source>
</evidence>
<dbReference type="InterPro" id="IPR007130">
    <property type="entry name" value="DAGAT"/>
</dbReference>
<keyword evidence="19" id="KW-1185">Reference proteome</keyword>
<evidence type="ECO:0000313" key="19">
    <source>
        <dbReference type="Proteomes" id="UP000422736"/>
    </source>
</evidence>
<gene>
    <name evidence="18" type="primary">DGA1</name>
    <name evidence="18" type="ORF">FIM1_1064</name>
</gene>
<keyword evidence="6 16" id="KW-0444">Lipid biosynthesis</keyword>
<keyword evidence="11 16" id="KW-1133">Transmembrane helix</keyword>
<feature type="transmembrane region" description="Helical" evidence="16">
    <location>
        <begin position="63"/>
        <end position="90"/>
    </location>
</feature>
<comment type="subcellular location">
    <subcellularLocation>
        <location evidence="1 16">Endoplasmic reticulum membrane</location>
        <topology evidence="1 16">Multi-pass membrane protein</topology>
    </subcellularLocation>
</comment>
<keyword evidence="12 16" id="KW-0443">Lipid metabolism</keyword>
<accession>A0ABX6EQ27</accession>
<dbReference type="CDD" id="cd07987">
    <property type="entry name" value="LPLAT_MGAT-like"/>
    <property type="match status" value="1"/>
</dbReference>
<evidence type="ECO:0000256" key="2">
    <source>
        <dbReference type="ARBA" id="ARBA00004771"/>
    </source>
</evidence>
<dbReference type="PANTHER" id="PTHR12317:SF0">
    <property type="entry name" value="ACYLTRANSFERASE"/>
    <property type="match status" value="1"/>
</dbReference>
<keyword evidence="8 16" id="KW-0812">Transmembrane</keyword>
<evidence type="ECO:0000256" key="10">
    <source>
        <dbReference type="ARBA" id="ARBA00022824"/>
    </source>
</evidence>
<keyword evidence="7" id="KW-0808">Transferase</keyword>
<dbReference type="PANTHER" id="PTHR12317">
    <property type="entry name" value="DIACYLGLYCEROL O-ACYLTRANSFERASE"/>
    <property type="match status" value="1"/>
</dbReference>
<dbReference type="Pfam" id="PF03982">
    <property type="entry name" value="DAGAT"/>
    <property type="match status" value="2"/>
</dbReference>
<keyword evidence="10 16" id="KW-0256">Endoplasmic reticulum</keyword>
<comment type="caution">
    <text evidence="16">Lacks conserved residue(s) required for the propagation of feature annotation.</text>
</comment>
<evidence type="ECO:0000256" key="16">
    <source>
        <dbReference type="RuleBase" id="RU367023"/>
    </source>
</evidence>
<evidence type="ECO:0000256" key="15">
    <source>
        <dbReference type="ARBA" id="ARBA00048109"/>
    </source>
</evidence>
<evidence type="ECO:0000313" key="18">
    <source>
        <dbReference type="EMBL" id="QGN14404.1"/>
    </source>
</evidence>
<evidence type="ECO:0000256" key="9">
    <source>
        <dbReference type="ARBA" id="ARBA00022798"/>
    </source>
</evidence>
<comment type="catalytic activity">
    <reaction evidence="15 16">
        <text>an acyl-CoA + a 1,2-diacyl-sn-glycerol = a triacyl-sn-glycerol + CoA</text>
        <dbReference type="Rhea" id="RHEA:10868"/>
        <dbReference type="ChEBI" id="CHEBI:17815"/>
        <dbReference type="ChEBI" id="CHEBI:57287"/>
        <dbReference type="ChEBI" id="CHEBI:58342"/>
        <dbReference type="ChEBI" id="CHEBI:64615"/>
        <dbReference type="EC" id="2.3.1.20"/>
    </reaction>
</comment>
<proteinExistence type="inferred from homology"/>
<evidence type="ECO:0000256" key="1">
    <source>
        <dbReference type="ARBA" id="ARBA00004477"/>
    </source>
</evidence>
<dbReference type="EC" id="2.3.1.20" evidence="5 16"/>
<evidence type="ECO:0000256" key="17">
    <source>
        <dbReference type="SAM" id="MobiDB-lite"/>
    </source>
</evidence>
<name>A0ABX6EQ27_KLUMA</name>
<reference evidence="18 19" key="1">
    <citation type="submission" date="2016-03" db="EMBL/GenBank/DDBJ databases">
        <title>How can Kluyveromyces marxianus grow so fast - potential evolutionary course in Saccharomyces Complex revealed by comparative genomics.</title>
        <authorList>
            <person name="Mo W."/>
            <person name="Lu W."/>
            <person name="Yang X."/>
            <person name="Qi J."/>
            <person name="Lv H."/>
        </authorList>
    </citation>
    <scope>NUCLEOTIDE SEQUENCE [LARGE SCALE GENOMIC DNA]</scope>
    <source>
        <strain evidence="18 19">FIM1</strain>
    </source>
</reference>
<keyword evidence="9" id="KW-0319">Glycerol metabolism</keyword>
<evidence type="ECO:0000256" key="5">
    <source>
        <dbReference type="ARBA" id="ARBA00013244"/>
    </source>
</evidence>
<evidence type="ECO:0000256" key="13">
    <source>
        <dbReference type="ARBA" id="ARBA00023136"/>
    </source>
</evidence>